<accession>A0A1S1N7J7</accession>
<gene>
    <name evidence="3" type="ORF">BKN37_23145</name>
    <name evidence="4" type="ORF">C1Y40_00891</name>
</gene>
<evidence type="ECO:0000313" key="3">
    <source>
        <dbReference type="EMBL" id="OHU95455.1"/>
    </source>
</evidence>
<dbReference type="InterPro" id="IPR029068">
    <property type="entry name" value="Glyas_Bleomycin-R_OHBP_Dase"/>
</dbReference>
<dbReference type="AlphaFoldDB" id="A0A1S1N7J7"/>
<dbReference type="Gene3D" id="3.10.180.10">
    <property type="entry name" value="2,3-Dihydroxybiphenyl 1,2-Dioxygenase, domain 1"/>
    <property type="match status" value="1"/>
</dbReference>
<dbReference type="GO" id="GO:0004462">
    <property type="term" value="F:lactoylglutathione lyase activity"/>
    <property type="evidence" value="ECO:0007669"/>
    <property type="project" value="InterPro"/>
</dbReference>
<dbReference type="InterPro" id="IPR037523">
    <property type="entry name" value="VOC_core"/>
</dbReference>
<reference evidence="4 6" key="2">
    <citation type="journal article" date="2017" name="Int. J. Syst. Evol. Microbiol.">
        <title>Mycobacterium talmoniae sp. nov., a slowly growing mycobacterium isolated from human respiratory samples.</title>
        <authorList>
            <person name="Davidson R.M."/>
            <person name="DeGroote M.A."/>
            <person name="Marola J.L."/>
            <person name="Buss S."/>
            <person name="Jones V."/>
            <person name="McNeil M.R."/>
            <person name="Freifeld A.G."/>
            <person name="Elaine Epperson L."/>
            <person name="Hasan N.A."/>
            <person name="Jackson M."/>
            <person name="Iwen P.C."/>
            <person name="Salfinger M."/>
            <person name="Strong M."/>
        </authorList>
    </citation>
    <scope>NUCLEOTIDE SEQUENCE [LARGE SCALE GENOMIC DNA]</scope>
    <source>
        <strain evidence="4 6">ATCC BAA-2683</strain>
    </source>
</reference>
<evidence type="ECO:0000256" key="1">
    <source>
        <dbReference type="ARBA" id="ARBA00022723"/>
    </source>
</evidence>
<dbReference type="Proteomes" id="UP000179734">
    <property type="component" value="Unassembled WGS sequence"/>
</dbReference>
<protein>
    <submittedName>
        <fullName evidence="3">Bleomycin resistance protein</fullName>
    </submittedName>
</protein>
<dbReference type="GO" id="GO:0046872">
    <property type="term" value="F:metal ion binding"/>
    <property type="evidence" value="ECO:0007669"/>
    <property type="project" value="UniProtKB-KW"/>
</dbReference>
<feature type="domain" description="VOC" evidence="2">
    <location>
        <begin position="2"/>
        <end position="112"/>
    </location>
</feature>
<dbReference type="InterPro" id="IPR018146">
    <property type="entry name" value="Glyoxalase_1_CS"/>
</dbReference>
<organism evidence="3 5">
    <name type="scientific">Mycobacterium talmoniae</name>
    <dbReference type="NCBI Taxonomy" id="1858794"/>
    <lineage>
        <taxon>Bacteria</taxon>
        <taxon>Bacillati</taxon>
        <taxon>Actinomycetota</taxon>
        <taxon>Actinomycetes</taxon>
        <taxon>Mycobacteriales</taxon>
        <taxon>Mycobacteriaceae</taxon>
        <taxon>Mycobacterium</taxon>
    </lineage>
</organism>
<dbReference type="EMBL" id="PPEA01000127">
    <property type="protein sequence ID" value="PQM48892.1"/>
    <property type="molecule type" value="Genomic_DNA"/>
</dbReference>
<keyword evidence="5" id="KW-1185">Reference proteome</keyword>
<reference evidence="4" key="3">
    <citation type="submission" date="2018-01" db="EMBL/GenBank/DDBJ databases">
        <authorList>
            <person name="Gaut B.S."/>
            <person name="Morton B.R."/>
            <person name="Clegg M.T."/>
            <person name="Duvall M.R."/>
        </authorList>
    </citation>
    <scope>NUCLEOTIDE SEQUENCE</scope>
    <source>
        <strain evidence="4">ATCC BAA-2683</strain>
    </source>
</reference>
<comment type="caution">
    <text evidence="3">The sequence shown here is derived from an EMBL/GenBank/DDBJ whole genome shotgun (WGS) entry which is preliminary data.</text>
</comment>
<name>A0A1S1N7J7_9MYCO</name>
<dbReference type="Pfam" id="PF00903">
    <property type="entry name" value="Glyoxalase"/>
    <property type="match status" value="1"/>
</dbReference>
<sequence length="129" mass="14886">MRLNQVGVGVTDLARSERFYRLLGLRLIVRTDDYLRFECPVGASTFSAFLVDAVSPTEQVTIYFESDDLDGEYDRLRAADVEFAQPPTDQPWLWREAKLRDPDGHQLCLFHAGDNRQFPPWRLNTDPIP</sequence>
<dbReference type="InterPro" id="IPR004360">
    <property type="entry name" value="Glyas_Fos-R_dOase_dom"/>
</dbReference>
<dbReference type="RefSeq" id="WP_071029282.1">
    <property type="nucleotide sequence ID" value="NZ_MLQM01000188.1"/>
</dbReference>
<dbReference type="Proteomes" id="UP000238296">
    <property type="component" value="Unassembled WGS sequence"/>
</dbReference>
<proteinExistence type="predicted"/>
<evidence type="ECO:0000313" key="4">
    <source>
        <dbReference type="EMBL" id="PQM48892.1"/>
    </source>
</evidence>
<evidence type="ECO:0000259" key="2">
    <source>
        <dbReference type="PROSITE" id="PS51819"/>
    </source>
</evidence>
<dbReference type="PROSITE" id="PS00934">
    <property type="entry name" value="GLYOXALASE_I_1"/>
    <property type="match status" value="1"/>
</dbReference>
<dbReference type="SUPFAM" id="SSF54593">
    <property type="entry name" value="Glyoxalase/Bleomycin resistance protein/Dihydroxybiphenyl dioxygenase"/>
    <property type="match status" value="1"/>
</dbReference>
<dbReference type="PROSITE" id="PS51819">
    <property type="entry name" value="VOC"/>
    <property type="match status" value="1"/>
</dbReference>
<reference evidence="3 5" key="1">
    <citation type="submission" date="2016-10" db="EMBL/GenBank/DDBJ databases">
        <title>Genome sequence of Mycobacterium talmonii.</title>
        <authorList>
            <person name="Greninger A.L."/>
            <person name="Elliott B."/>
            <person name="Vasireddy S."/>
            <person name="Vasireddy R."/>
        </authorList>
    </citation>
    <scope>NUCLEOTIDE SEQUENCE [LARGE SCALE GENOMIC DNA]</scope>
    <source>
        <strain evidence="3">MO-5499</strain>
        <strain evidence="5">NE-TNMC-100812</strain>
    </source>
</reference>
<evidence type="ECO:0000313" key="5">
    <source>
        <dbReference type="Proteomes" id="UP000179734"/>
    </source>
</evidence>
<dbReference type="EMBL" id="MLQM01000188">
    <property type="protein sequence ID" value="OHU95455.1"/>
    <property type="molecule type" value="Genomic_DNA"/>
</dbReference>
<evidence type="ECO:0000313" key="6">
    <source>
        <dbReference type="Proteomes" id="UP000238296"/>
    </source>
</evidence>
<keyword evidence="1" id="KW-0479">Metal-binding</keyword>